<dbReference type="AlphaFoldDB" id="A0A7V3VSL5"/>
<dbReference type="FunFam" id="3.40.50.790:FF:000001">
    <property type="entry name" value="50S ribosomal protein L1"/>
    <property type="match status" value="1"/>
</dbReference>
<protein>
    <recommendedName>
        <fullName evidence="8 9">Large ribosomal subunit protein uL1</fullName>
    </recommendedName>
</protein>
<dbReference type="GO" id="GO:0006417">
    <property type="term" value="P:regulation of translation"/>
    <property type="evidence" value="ECO:0007669"/>
    <property type="project" value="UniProtKB-KW"/>
</dbReference>
<dbReference type="InterPro" id="IPR028364">
    <property type="entry name" value="Ribosomal_uL1/biogenesis"/>
</dbReference>
<dbReference type="CDD" id="cd00403">
    <property type="entry name" value="Ribosomal_L1"/>
    <property type="match status" value="1"/>
</dbReference>
<evidence type="ECO:0000256" key="10">
    <source>
        <dbReference type="RuleBase" id="RU000659"/>
    </source>
</evidence>
<evidence type="ECO:0000256" key="6">
    <source>
        <dbReference type="ARBA" id="ARBA00022980"/>
    </source>
</evidence>
<proteinExistence type="inferred from homology"/>
<dbReference type="InterPro" id="IPR023674">
    <property type="entry name" value="Ribosomal_uL1-like"/>
</dbReference>
<dbReference type="Gene3D" id="3.30.190.20">
    <property type="match status" value="1"/>
</dbReference>
<dbReference type="NCBIfam" id="TIGR01169">
    <property type="entry name" value="rplA_bact"/>
    <property type="match status" value="1"/>
</dbReference>
<evidence type="ECO:0000256" key="8">
    <source>
        <dbReference type="ARBA" id="ARBA00035241"/>
    </source>
</evidence>
<dbReference type="GO" id="GO:0003735">
    <property type="term" value="F:structural constituent of ribosome"/>
    <property type="evidence" value="ECO:0007669"/>
    <property type="project" value="InterPro"/>
</dbReference>
<keyword evidence="2 9" id="KW-0678">Repressor</keyword>
<organism evidence="11">
    <name type="scientific">Mesoaciditoga lauensis</name>
    <dbReference type="NCBI Taxonomy" id="1495039"/>
    <lineage>
        <taxon>Bacteria</taxon>
        <taxon>Thermotogati</taxon>
        <taxon>Thermotogota</taxon>
        <taxon>Thermotogae</taxon>
        <taxon>Mesoaciditogales</taxon>
        <taxon>Mesoaciditogaceae</taxon>
        <taxon>Mesoaciditoga</taxon>
    </lineage>
</organism>
<keyword evidence="9" id="KW-0820">tRNA-binding</keyword>
<evidence type="ECO:0000256" key="9">
    <source>
        <dbReference type="HAMAP-Rule" id="MF_01318"/>
    </source>
</evidence>
<comment type="function">
    <text evidence="9">Protein L1 is also a translational repressor protein, it controls the translation of the L11 operon by binding to its mRNA.</text>
</comment>
<dbReference type="Gene3D" id="3.40.50.790">
    <property type="match status" value="1"/>
</dbReference>
<dbReference type="PANTHER" id="PTHR36427">
    <property type="entry name" value="54S RIBOSOMAL PROTEIN L1, MITOCHONDRIAL"/>
    <property type="match status" value="1"/>
</dbReference>
<dbReference type="PROSITE" id="PS01199">
    <property type="entry name" value="RIBOSOMAL_L1"/>
    <property type="match status" value="1"/>
</dbReference>
<dbReference type="InterPro" id="IPR005878">
    <property type="entry name" value="Ribosom_uL1_bac-type"/>
</dbReference>
<keyword evidence="7 9" id="KW-0687">Ribonucleoprotein</keyword>
<evidence type="ECO:0000256" key="4">
    <source>
        <dbReference type="ARBA" id="ARBA00022845"/>
    </source>
</evidence>
<name>A0A7V3VSL5_9BACT</name>
<dbReference type="InterPro" id="IPR002143">
    <property type="entry name" value="Ribosomal_uL1"/>
</dbReference>
<comment type="caution">
    <text evidence="11">The sequence shown here is derived from an EMBL/GenBank/DDBJ whole genome shotgun (WGS) entry which is preliminary data.</text>
</comment>
<reference evidence="11" key="1">
    <citation type="journal article" date="2020" name="mSystems">
        <title>Genome- and Community-Level Interaction Insights into Carbon Utilization and Element Cycling Functions of Hydrothermarchaeota in Hydrothermal Sediment.</title>
        <authorList>
            <person name="Zhou Z."/>
            <person name="Liu Y."/>
            <person name="Xu W."/>
            <person name="Pan J."/>
            <person name="Luo Z.H."/>
            <person name="Li M."/>
        </authorList>
    </citation>
    <scope>NUCLEOTIDE SEQUENCE [LARGE SCALE GENOMIC DNA]</scope>
    <source>
        <strain evidence="11">SpSt-966</strain>
    </source>
</reference>
<comment type="similarity">
    <text evidence="1 9 10">Belongs to the universal ribosomal protein uL1 family.</text>
</comment>
<sequence length="232" mass="25064">MAKHSKRFLEAEKKVDRDKFYSLEEAVDLLKEIASAKFNETIEMSVKTGIDPKKNEQQVRNTVTLPNGTGKSVKVLVFAVGPNAEAARAAGADYVGGEELAQKITSEGFTDFDIAIAAPDTMGFVGKLGKILGPRGLMPSPKSGTVTPNIGEAVKSFKAGRVEVRNDKTGNLHLPVGKKDFEKDKLVENIKSAFQQVSALRPQGVKGRFIQKLVVTSTMGPGIKLDISQFES</sequence>
<keyword evidence="5 9" id="KW-0694">RNA-binding</keyword>
<evidence type="ECO:0000256" key="3">
    <source>
        <dbReference type="ARBA" id="ARBA00022730"/>
    </source>
</evidence>
<evidence type="ECO:0000256" key="5">
    <source>
        <dbReference type="ARBA" id="ARBA00022884"/>
    </source>
</evidence>
<accession>A0A7V3VSL5</accession>
<evidence type="ECO:0000256" key="7">
    <source>
        <dbReference type="ARBA" id="ARBA00023274"/>
    </source>
</evidence>
<dbReference type="GO" id="GO:0015934">
    <property type="term" value="C:large ribosomal subunit"/>
    <property type="evidence" value="ECO:0007669"/>
    <property type="project" value="InterPro"/>
</dbReference>
<evidence type="ECO:0000256" key="1">
    <source>
        <dbReference type="ARBA" id="ARBA00010531"/>
    </source>
</evidence>
<comment type="function">
    <text evidence="9">Binds directly to 23S rRNA. The L1 stalk is quite mobile in the ribosome, and is involved in E site tRNA release.</text>
</comment>
<dbReference type="PANTHER" id="PTHR36427:SF3">
    <property type="entry name" value="LARGE RIBOSOMAL SUBUNIT PROTEIN UL1M"/>
    <property type="match status" value="1"/>
</dbReference>
<dbReference type="PIRSF" id="PIRSF002155">
    <property type="entry name" value="Ribosomal_L1"/>
    <property type="match status" value="1"/>
</dbReference>
<comment type="subunit">
    <text evidence="9">Part of the 50S ribosomal subunit.</text>
</comment>
<dbReference type="GO" id="GO:0006412">
    <property type="term" value="P:translation"/>
    <property type="evidence" value="ECO:0007669"/>
    <property type="project" value="UniProtKB-UniRule"/>
</dbReference>
<dbReference type="SUPFAM" id="SSF56808">
    <property type="entry name" value="Ribosomal protein L1"/>
    <property type="match status" value="1"/>
</dbReference>
<keyword evidence="3 9" id="KW-0699">rRNA-binding</keyword>
<dbReference type="EMBL" id="DTPE01000151">
    <property type="protein sequence ID" value="HGE75184.1"/>
    <property type="molecule type" value="Genomic_DNA"/>
</dbReference>
<dbReference type="InterPro" id="IPR023673">
    <property type="entry name" value="Ribosomal_uL1_CS"/>
</dbReference>
<evidence type="ECO:0000313" key="11">
    <source>
        <dbReference type="EMBL" id="HGE75184.1"/>
    </source>
</evidence>
<dbReference type="InterPro" id="IPR016095">
    <property type="entry name" value="Ribosomal_uL1_3-a/b-sand"/>
</dbReference>
<keyword evidence="6 9" id="KW-0689">Ribosomal protein</keyword>
<evidence type="ECO:0000256" key="2">
    <source>
        <dbReference type="ARBA" id="ARBA00022491"/>
    </source>
</evidence>
<keyword evidence="4 9" id="KW-0810">Translation regulation</keyword>
<dbReference type="GO" id="GO:0019843">
    <property type="term" value="F:rRNA binding"/>
    <property type="evidence" value="ECO:0007669"/>
    <property type="project" value="UniProtKB-UniRule"/>
</dbReference>
<dbReference type="Pfam" id="PF00687">
    <property type="entry name" value="Ribosomal_L1"/>
    <property type="match status" value="1"/>
</dbReference>
<dbReference type="HAMAP" id="MF_01318_B">
    <property type="entry name" value="Ribosomal_uL1_B"/>
    <property type="match status" value="1"/>
</dbReference>
<gene>
    <name evidence="9" type="primary">rplA</name>
    <name evidence="11" type="ORF">ENX73_03565</name>
</gene>
<dbReference type="GO" id="GO:0000049">
    <property type="term" value="F:tRNA binding"/>
    <property type="evidence" value="ECO:0007669"/>
    <property type="project" value="UniProtKB-KW"/>
</dbReference>